<dbReference type="Gene3D" id="3.40.190.10">
    <property type="entry name" value="Periplasmic binding protein-like II"/>
    <property type="match status" value="2"/>
</dbReference>
<dbReference type="Gene3D" id="1.10.10.10">
    <property type="entry name" value="Winged helix-like DNA-binding domain superfamily/Winged helix DNA-binding domain"/>
    <property type="match status" value="1"/>
</dbReference>
<evidence type="ECO:0000256" key="4">
    <source>
        <dbReference type="ARBA" id="ARBA00023163"/>
    </source>
</evidence>
<evidence type="ECO:0000256" key="3">
    <source>
        <dbReference type="ARBA" id="ARBA00023125"/>
    </source>
</evidence>
<dbReference type="EMBL" id="JAWDID010000009">
    <property type="protein sequence ID" value="MDU0339904.1"/>
    <property type="molecule type" value="Genomic_DNA"/>
</dbReference>
<proteinExistence type="inferred from homology"/>
<dbReference type="SUPFAM" id="SSF46785">
    <property type="entry name" value="Winged helix' DNA-binding domain"/>
    <property type="match status" value="1"/>
</dbReference>
<dbReference type="PANTHER" id="PTHR30537:SF74">
    <property type="entry name" value="HTH-TYPE TRANSCRIPTIONAL REGULATOR TRPI"/>
    <property type="match status" value="1"/>
</dbReference>
<feature type="domain" description="HTH lysR-type" evidence="5">
    <location>
        <begin position="18"/>
        <end position="75"/>
    </location>
</feature>
<evidence type="ECO:0000313" key="7">
    <source>
        <dbReference type="Proteomes" id="UP001254257"/>
    </source>
</evidence>
<dbReference type="Pfam" id="PF03466">
    <property type="entry name" value="LysR_substrate"/>
    <property type="match status" value="1"/>
</dbReference>
<dbReference type="PANTHER" id="PTHR30537">
    <property type="entry name" value="HTH-TYPE TRANSCRIPTIONAL REGULATOR"/>
    <property type="match status" value="1"/>
</dbReference>
<dbReference type="NCBIfam" id="NF008352">
    <property type="entry name" value="PRK11139.1"/>
    <property type="match status" value="1"/>
</dbReference>
<dbReference type="RefSeq" id="WP_316017787.1">
    <property type="nucleotide sequence ID" value="NZ_JAWDID010000009.1"/>
</dbReference>
<dbReference type="CDD" id="cd08432">
    <property type="entry name" value="PBP2_GcdR_TrpI_HvrB_AmpR_like"/>
    <property type="match status" value="1"/>
</dbReference>
<evidence type="ECO:0000313" key="6">
    <source>
        <dbReference type="EMBL" id="MDU0339904.1"/>
    </source>
</evidence>
<protein>
    <submittedName>
        <fullName evidence="6">Transcriptional regulator GcvA</fullName>
    </submittedName>
</protein>
<dbReference type="InterPro" id="IPR036390">
    <property type="entry name" value="WH_DNA-bd_sf"/>
</dbReference>
<gene>
    <name evidence="6" type="primary">gcvA</name>
    <name evidence="6" type="ORF">RKE40_08430</name>
</gene>
<keyword evidence="4" id="KW-0804">Transcription</keyword>
<dbReference type="Proteomes" id="UP001254257">
    <property type="component" value="Unassembled WGS sequence"/>
</dbReference>
<evidence type="ECO:0000256" key="1">
    <source>
        <dbReference type="ARBA" id="ARBA00009437"/>
    </source>
</evidence>
<keyword evidence="2" id="KW-0805">Transcription regulation</keyword>
<evidence type="ECO:0000259" key="5">
    <source>
        <dbReference type="PROSITE" id="PS50931"/>
    </source>
</evidence>
<dbReference type="InterPro" id="IPR005119">
    <property type="entry name" value="LysR_subst-bd"/>
</dbReference>
<keyword evidence="7" id="KW-1185">Reference proteome</keyword>
<comment type="similarity">
    <text evidence="1">Belongs to the LysR transcriptional regulatory family.</text>
</comment>
<dbReference type="PRINTS" id="PR00039">
    <property type="entry name" value="HTHLYSR"/>
</dbReference>
<dbReference type="Pfam" id="PF00126">
    <property type="entry name" value="HTH_1"/>
    <property type="match status" value="1"/>
</dbReference>
<accession>A0ABU3S563</accession>
<dbReference type="InterPro" id="IPR058163">
    <property type="entry name" value="LysR-type_TF_proteobact-type"/>
</dbReference>
<reference evidence="6 7" key="1">
    <citation type="submission" date="2023-09" db="EMBL/GenBank/DDBJ databases">
        <title>Whole genome shotgun sequencing (WGS) of Bosea sp. ZW T0_25, isolated from stored onions (Allium cepa).</title>
        <authorList>
            <person name="Stoll D.A."/>
            <person name="Huch M."/>
        </authorList>
    </citation>
    <scope>NUCLEOTIDE SEQUENCE [LARGE SCALE GENOMIC DNA]</scope>
    <source>
        <strain evidence="6 7">ZW T0_25</strain>
    </source>
</reference>
<dbReference type="InterPro" id="IPR000847">
    <property type="entry name" value="LysR_HTH_N"/>
</dbReference>
<keyword evidence="3" id="KW-0238">DNA-binding</keyword>
<organism evidence="6 7">
    <name type="scientific">Bosea rubneri</name>
    <dbReference type="NCBI Taxonomy" id="3075434"/>
    <lineage>
        <taxon>Bacteria</taxon>
        <taxon>Pseudomonadati</taxon>
        <taxon>Pseudomonadota</taxon>
        <taxon>Alphaproteobacteria</taxon>
        <taxon>Hyphomicrobiales</taxon>
        <taxon>Boseaceae</taxon>
        <taxon>Bosea</taxon>
    </lineage>
</organism>
<name>A0ABU3S563_9HYPH</name>
<comment type="caution">
    <text evidence="6">The sequence shown here is derived from an EMBL/GenBank/DDBJ whole genome shotgun (WGS) entry which is preliminary data.</text>
</comment>
<dbReference type="PROSITE" id="PS50931">
    <property type="entry name" value="HTH_LYSR"/>
    <property type="match status" value="1"/>
</dbReference>
<sequence length="317" mass="33953">MLDTDRNPDAMRSSPALPPLHALRAFEAVGRLLSFRRAGEELLITQSAVSHHIRTLEQSLGVPLFDRKGRSVALTAAGAHYLGKVAGAFALIAEGTRDIRSDAARQSLVVSLLPSFAANWLVARLDGFREMHPQIDLVLDPTLNWVNLAGGEADIAIRYGVGAWPDLRCELLAAERLMPVLSPELAARRPLARPADILDHTLLASHRPTEWEAWARHVGLDIAASRQLQLTDYNIVLQAALAGQGVAMGRSLLVADHLRRGALVAPLPDFATAAGLGYWAVLPGSGGGKPAAALFVSWLRQEIAEAGSAGSRSLPPK</sequence>
<dbReference type="SUPFAM" id="SSF53850">
    <property type="entry name" value="Periplasmic binding protein-like II"/>
    <property type="match status" value="1"/>
</dbReference>
<evidence type="ECO:0000256" key="2">
    <source>
        <dbReference type="ARBA" id="ARBA00023015"/>
    </source>
</evidence>
<dbReference type="InterPro" id="IPR036388">
    <property type="entry name" value="WH-like_DNA-bd_sf"/>
</dbReference>